<feature type="region of interest" description="Disordered" evidence="1">
    <location>
        <begin position="1"/>
        <end position="27"/>
    </location>
</feature>
<reference evidence="2" key="1">
    <citation type="submission" date="2021-11" db="EMBL/GenBank/DDBJ databases">
        <title>Purpureocillium_takamizusanense_genome.</title>
        <authorList>
            <person name="Nguyen N.-H."/>
        </authorList>
    </citation>
    <scope>NUCLEOTIDE SEQUENCE</scope>
    <source>
        <strain evidence="2">PT3</strain>
    </source>
</reference>
<keyword evidence="3" id="KW-1185">Reference proteome</keyword>
<dbReference type="AlphaFoldDB" id="A0A9Q8V9G7"/>
<feature type="compositionally biased region" description="Low complexity" evidence="1">
    <location>
        <begin position="63"/>
        <end position="72"/>
    </location>
</feature>
<dbReference type="GeneID" id="72065205"/>
<dbReference type="RefSeq" id="XP_047840330.1">
    <property type="nucleotide sequence ID" value="XM_047984356.1"/>
</dbReference>
<feature type="compositionally biased region" description="Basic and acidic residues" evidence="1">
    <location>
        <begin position="1"/>
        <end position="15"/>
    </location>
</feature>
<evidence type="ECO:0000313" key="2">
    <source>
        <dbReference type="EMBL" id="UNI16849.1"/>
    </source>
</evidence>
<organism evidence="2 3">
    <name type="scientific">Purpureocillium takamizusanense</name>
    <dbReference type="NCBI Taxonomy" id="2060973"/>
    <lineage>
        <taxon>Eukaryota</taxon>
        <taxon>Fungi</taxon>
        <taxon>Dikarya</taxon>
        <taxon>Ascomycota</taxon>
        <taxon>Pezizomycotina</taxon>
        <taxon>Sordariomycetes</taxon>
        <taxon>Hypocreomycetidae</taxon>
        <taxon>Hypocreales</taxon>
        <taxon>Ophiocordycipitaceae</taxon>
        <taxon>Purpureocillium</taxon>
    </lineage>
</organism>
<dbReference type="EMBL" id="CP086355">
    <property type="protein sequence ID" value="UNI16849.1"/>
    <property type="molecule type" value="Genomic_DNA"/>
</dbReference>
<feature type="region of interest" description="Disordered" evidence="1">
    <location>
        <begin position="63"/>
        <end position="153"/>
    </location>
</feature>
<evidence type="ECO:0000313" key="3">
    <source>
        <dbReference type="Proteomes" id="UP000829364"/>
    </source>
</evidence>
<gene>
    <name evidence="2" type="ORF">JDV02_003245</name>
</gene>
<proteinExistence type="predicted"/>
<dbReference type="OrthoDB" id="5425892at2759"/>
<accession>A0A9Q8V9G7</accession>
<dbReference type="KEGG" id="ptkz:JDV02_003245"/>
<feature type="compositionally biased region" description="Low complexity" evidence="1">
    <location>
        <begin position="93"/>
        <end position="109"/>
    </location>
</feature>
<dbReference type="Proteomes" id="UP000829364">
    <property type="component" value="Chromosome 2"/>
</dbReference>
<evidence type="ECO:0000256" key="1">
    <source>
        <dbReference type="SAM" id="MobiDB-lite"/>
    </source>
</evidence>
<name>A0A9Q8V9G7_9HYPO</name>
<feature type="compositionally biased region" description="Basic and acidic residues" evidence="1">
    <location>
        <begin position="120"/>
        <end position="134"/>
    </location>
</feature>
<protein>
    <submittedName>
        <fullName evidence="2">Uncharacterized protein</fullName>
    </submittedName>
</protein>
<sequence length="153" mass="17261">MLARERSNGGHERNRNRNLFPASHRSAHKPQYYSITPVINHPNISKPVLISQVHHQLHLEIMSSSSSPTSMPIHHHHHYRSQEEEQEEEKAKAAPPAAPAAHPDANAARAMDHTNSWKPSLDRRQSWSKEDQKHALQMSSLDGVKAGPGFTEK</sequence>